<evidence type="ECO:0000313" key="6">
    <source>
        <dbReference type="Proteomes" id="UP000011922"/>
    </source>
</evidence>
<evidence type="ECO:0000256" key="1">
    <source>
        <dbReference type="ARBA" id="ARBA00006739"/>
    </source>
</evidence>
<keyword evidence="2" id="KW-0328">Glycosyltransferase</keyword>
<dbReference type="PANTHER" id="PTHR43685">
    <property type="entry name" value="GLYCOSYLTRANSFERASE"/>
    <property type="match status" value="1"/>
</dbReference>
<sequence length="321" mass="36847">MTMIDRSPPLTVIMPVYNTLHFLPAAVDSILRQSLGDFEFIIIDDGSTDGSSDYLATLRDKRVRIMRQKNRGQGNARNAALRHTSTPFLALMDADDISHPLRLEKQLRFLQKHQDVGMLGTGFQYIGASGRKGLSPPLPDSHDEIMSHLLRMRHALVNATIMARTHIVREIGGYRIEGFGEDWDFFLRMGERTRLANLNETLFYYRVNTRSSTYKRFHEMRLRFGYSVHCAERRRQGLPELGWEAFMAHKSSNGALARLLEAMDEHALYQYKLALDDLLDSRQARGWLRLGYAAMSSPRLTAQRLRRGCSRFISRIKGNQS</sequence>
<accession>M5PYJ5</accession>
<dbReference type="Gene3D" id="3.90.550.10">
    <property type="entry name" value="Spore Coat Polysaccharide Biosynthesis Protein SpsA, Chain A"/>
    <property type="match status" value="1"/>
</dbReference>
<dbReference type="OrthoDB" id="5291101at2"/>
<dbReference type="Pfam" id="PF00535">
    <property type="entry name" value="Glycos_transf_2"/>
    <property type="match status" value="1"/>
</dbReference>
<dbReference type="EMBL" id="AOSV01000001">
    <property type="protein sequence ID" value="EMG39174.1"/>
    <property type="molecule type" value="Genomic_DNA"/>
</dbReference>
<dbReference type="InterPro" id="IPR050834">
    <property type="entry name" value="Glycosyltransf_2"/>
</dbReference>
<dbReference type="SUPFAM" id="SSF53448">
    <property type="entry name" value="Nucleotide-diphospho-sugar transferases"/>
    <property type="match status" value="1"/>
</dbReference>
<dbReference type="InterPro" id="IPR001173">
    <property type="entry name" value="Glyco_trans_2-like"/>
</dbReference>
<dbReference type="PATRIC" id="fig|1262666.3.peg.60"/>
<dbReference type="AlphaFoldDB" id="M5PYJ5"/>
<evidence type="ECO:0000256" key="3">
    <source>
        <dbReference type="ARBA" id="ARBA00022679"/>
    </source>
</evidence>
<reference evidence="5 6" key="1">
    <citation type="journal article" date="2013" name="Genome Announc.">
        <title>Draft Genome Sequence for Desulfovibrio africanus Strain PCS.</title>
        <authorList>
            <person name="Brown S.D."/>
            <person name="Utturkar S.M."/>
            <person name="Arkin A.P."/>
            <person name="Deutschbauer A.M."/>
            <person name="Elias D.A."/>
            <person name="Hazen T.C."/>
            <person name="Chakraborty R."/>
        </authorList>
    </citation>
    <scope>NUCLEOTIDE SEQUENCE [LARGE SCALE GENOMIC DNA]</scope>
    <source>
        <strain evidence="5 6">PCS</strain>
    </source>
</reference>
<evidence type="ECO:0000313" key="5">
    <source>
        <dbReference type="EMBL" id="EMG39174.1"/>
    </source>
</evidence>
<dbReference type="GO" id="GO:0016757">
    <property type="term" value="F:glycosyltransferase activity"/>
    <property type="evidence" value="ECO:0007669"/>
    <property type="project" value="UniProtKB-KW"/>
</dbReference>
<dbReference type="PANTHER" id="PTHR43685:SF5">
    <property type="entry name" value="GLYCOSYLTRANSFERASE EPSE-RELATED"/>
    <property type="match status" value="1"/>
</dbReference>
<dbReference type="InterPro" id="IPR029044">
    <property type="entry name" value="Nucleotide-diphossugar_trans"/>
</dbReference>
<name>M5PYJ5_DESAF</name>
<dbReference type="RefSeq" id="WP_005982823.1">
    <property type="nucleotide sequence ID" value="NZ_AOSV01000001.1"/>
</dbReference>
<comment type="caution">
    <text evidence="5">The sequence shown here is derived from an EMBL/GenBank/DDBJ whole genome shotgun (WGS) entry which is preliminary data.</text>
</comment>
<protein>
    <submittedName>
        <fullName evidence="5">Glycosyl transferase</fullName>
    </submittedName>
</protein>
<comment type="similarity">
    <text evidence="1">Belongs to the glycosyltransferase 2 family.</text>
</comment>
<gene>
    <name evidence="5" type="ORF">PCS_00060</name>
</gene>
<evidence type="ECO:0000259" key="4">
    <source>
        <dbReference type="Pfam" id="PF00535"/>
    </source>
</evidence>
<feature type="domain" description="Glycosyltransferase 2-like" evidence="4">
    <location>
        <begin position="11"/>
        <end position="137"/>
    </location>
</feature>
<proteinExistence type="inferred from homology"/>
<evidence type="ECO:0000256" key="2">
    <source>
        <dbReference type="ARBA" id="ARBA00022676"/>
    </source>
</evidence>
<dbReference type="Proteomes" id="UP000011922">
    <property type="component" value="Unassembled WGS sequence"/>
</dbReference>
<keyword evidence="3 5" id="KW-0808">Transferase</keyword>
<organism evidence="5 6">
    <name type="scientific">Desulfocurvibacter africanus PCS</name>
    <dbReference type="NCBI Taxonomy" id="1262666"/>
    <lineage>
        <taxon>Bacteria</taxon>
        <taxon>Pseudomonadati</taxon>
        <taxon>Thermodesulfobacteriota</taxon>
        <taxon>Desulfovibrionia</taxon>
        <taxon>Desulfovibrionales</taxon>
        <taxon>Desulfovibrionaceae</taxon>
        <taxon>Desulfocurvibacter</taxon>
    </lineage>
</organism>